<evidence type="ECO:0000256" key="1">
    <source>
        <dbReference type="ARBA" id="ARBA00004651"/>
    </source>
</evidence>
<dbReference type="Gene3D" id="1.20.1720.10">
    <property type="entry name" value="Multidrug resistance protein D"/>
    <property type="match status" value="1"/>
</dbReference>
<feature type="domain" description="Major facilitator superfamily (MFS) profile" evidence="8">
    <location>
        <begin position="10"/>
        <end position="490"/>
    </location>
</feature>
<evidence type="ECO:0000313" key="9">
    <source>
        <dbReference type="EMBL" id="MBP2001684.1"/>
    </source>
</evidence>
<feature type="transmembrane region" description="Helical" evidence="7">
    <location>
        <begin position="328"/>
        <end position="348"/>
    </location>
</feature>
<dbReference type="PANTHER" id="PTHR23501:SF191">
    <property type="entry name" value="VACUOLAR BASIC AMINO ACID TRANSPORTER 4"/>
    <property type="match status" value="1"/>
</dbReference>
<comment type="caution">
    <text evidence="9">The sequence shown here is derived from an EMBL/GenBank/DDBJ whole genome shotgun (WGS) entry which is preliminary data.</text>
</comment>
<evidence type="ECO:0000256" key="4">
    <source>
        <dbReference type="ARBA" id="ARBA00022692"/>
    </source>
</evidence>
<feature type="transmembrane region" description="Helical" evidence="7">
    <location>
        <begin position="196"/>
        <end position="216"/>
    </location>
</feature>
<keyword evidence="10" id="KW-1185">Reference proteome</keyword>
<feature type="transmembrane region" description="Helical" evidence="7">
    <location>
        <begin position="354"/>
        <end position="377"/>
    </location>
</feature>
<dbReference type="PANTHER" id="PTHR23501">
    <property type="entry name" value="MAJOR FACILITATOR SUPERFAMILY"/>
    <property type="match status" value="1"/>
</dbReference>
<dbReference type="InterPro" id="IPR036259">
    <property type="entry name" value="MFS_trans_sf"/>
</dbReference>
<feature type="transmembrane region" description="Helical" evidence="7">
    <location>
        <begin position="44"/>
        <end position="63"/>
    </location>
</feature>
<feature type="transmembrane region" description="Helical" evidence="7">
    <location>
        <begin position="133"/>
        <end position="155"/>
    </location>
</feature>
<dbReference type="CDD" id="cd17502">
    <property type="entry name" value="MFS_Azr1_MDR_like"/>
    <property type="match status" value="1"/>
</dbReference>
<proteinExistence type="predicted"/>
<feature type="transmembrane region" description="Helical" evidence="7">
    <location>
        <begin position="464"/>
        <end position="485"/>
    </location>
</feature>
<name>A0ABS4JJ06_9BACL</name>
<evidence type="ECO:0000259" key="8">
    <source>
        <dbReference type="PROSITE" id="PS50850"/>
    </source>
</evidence>
<dbReference type="InterPro" id="IPR020846">
    <property type="entry name" value="MFS_dom"/>
</dbReference>
<dbReference type="Proteomes" id="UP001519288">
    <property type="component" value="Unassembled WGS sequence"/>
</dbReference>
<keyword evidence="3" id="KW-1003">Cell membrane</keyword>
<feature type="transmembrane region" description="Helical" evidence="7">
    <location>
        <begin position="300"/>
        <end position="321"/>
    </location>
</feature>
<organism evidence="9 10">
    <name type="scientific">Paenibacillus shirakamiensis</name>
    <dbReference type="NCBI Taxonomy" id="1265935"/>
    <lineage>
        <taxon>Bacteria</taxon>
        <taxon>Bacillati</taxon>
        <taxon>Bacillota</taxon>
        <taxon>Bacilli</taxon>
        <taxon>Bacillales</taxon>
        <taxon>Paenibacillaceae</taxon>
        <taxon>Paenibacillus</taxon>
    </lineage>
</organism>
<dbReference type="Gene3D" id="1.20.1250.20">
    <property type="entry name" value="MFS general substrate transporter like domains"/>
    <property type="match status" value="1"/>
</dbReference>
<evidence type="ECO:0000256" key="2">
    <source>
        <dbReference type="ARBA" id="ARBA00022448"/>
    </source>
</evidence>
<keyword evidence="2" id="KW-0813">Transport</keyword>
<feature type="transmembrane region" description="Helical" evidence="7">
    <location>
        <begin position="265"/>
        <end position="288"/>
    </location>
</feature>
<feature type="transmembrane region" description="Helical" evidence="7">
    <location>
        <begin position="222"/>
        <end position="244"/>
    </location>
</feature>
<dbReference type="Pfam" id="PF07690">
    <property type="entry name" value="MFS_1"/>
    <property type="match status" value="1"/>
</dbReference>
<dbReference type="EMBL" id="JAGGLD010000004">
    <property type="protein sequence ID" value="MBP2001684.1"/>
    <property type="molecule type" value="Genomic_DNA"/>
</dbReference>
<keyword evidence="4 7" id="KW-0812">Transmembrane</keyword>
<dbReference type="InterPro" id="IPR004638">
    <property type="entry name" value="EmrB-like"/>
</dbReference>
<dbReference type="PROSITE" id="PS50850">
    <property type="entry name" value="MFS"/>
    <property type="match status" value="1"/>
</dbReference>
<evidence type="ECO:0000313" key="10">
    <source>
        <dbReference type="Proteomes" id="UP001519288"/>
    </source>
</evidence>
<dbReference type="NCBIfam" id="TIGR00711">
    <property type="entry name" value="efflux_EmrB"/>
    <property type="match status" value="1"/>
</dbReference>
<dbReference type="SUPFAM" id="SSF103473">
    <property type="entry name" value="MFS general substrate transporter"/>
    <property type="match status" value="1"/>
</dbReference>
<keyword evidence="6 7" id="KW-0472">Membrane</keyword>
<comment type="subcellular location">
    <subcellularLocation>
        <location evidence="1">Cell membrane</location>
        <topology evidence="1">Multi-pass membrane protein</topology>
    </subcellularLocation>
</comment>
<evidence type="ECO:0000256" key="5">
    <source>
        <dbReference type="ARBA" id="ARBA00022989"/>
    </source>
</evidence>
<feature type="transmembrane region" description="Helical" evidence="7">
    <location>
        <begin position="161"/>
        <end position="184"/>
    </location>
</feature>
<evidence type="ECO:0000256" key="7">
    <source>
        <dbReference type="SAM" id="Phobius"/>
    </source>
</evidence>
<feature type="transmembrane region" description="Helical" evidence="7">
    <location>
        <begin position="75"/>
        <end position="94"/>
    </location>
</feature>
<sequence>MESTLKRNFILTGLLLSTFLAAIEGTVIGPAGPRIVGDLGGVELLSWVFTAYLLTMAVTTPIFGKISDLYGRKLVFVIGSVLFLAGSLLCGFAFSMEQLIVYRAIQGIGAGALIPVTFTIIGDIYAIEERGKIQGYISSVWGISSLVGPLLGGYVVDAFNWRWVFGFNIPFGIISLIFIIKYLHEHIEKRKVKIDYAGAVTFTVGVTALLFGLAAGGQQLAWTSPVLLLIFALAILALVLFFLVEKKAEEPLVPLHMFKYRDIAFSNIASLLASALLIGLTSYFPLWVQGVLGESATKSGLLLAPMSFSWLIGSVVGGKWIVTYGSRFTSLVGMFFIAVGAIGMAFITDTTSSGLLMFWNALYGLGFGFAFTVFTVIAQSSVGFSLRGASTALNSFVKALGQTIGVAVFGVLINQQVASQAEESRNQGMSISQDDINKLLSPEKLVELPRDLWNTLRHFLEGGLHLLFVIMAVLAVLGVISVIGLRNNTPSVEASDTAVEDSLS</sequence>
<feature type="transmembrane region" description="Helical" evidence="7">
    <location>
        <begin position="100"/>
        <end position="121"/>
    </location>
</feature>
<accession>A0ABS4JJ06</accession>
<gene>
    <name evidence="9" type="ORF">J2Z69_002729</name>
</gene>
<protein>
    <submittedName>
        <fullName evidence="9">EmrB/QacA subfamily drug resistance transporter</fullName>
    </submittedName>
</protein>
<reference evidence="9 10" key="1">
    <citation type="submission" date="2021-03" db="EMBL/GenBank/DDBJ databases">
        <title>Genomic Encyclopedia of Type Strains, Phase IV (KMG-IV): sequencing the most valuable type-strain genomes for metagenomic binning, comparative biology and taxonomic classification.</title>
        <authorList>
            <person name="Goeker M."/>
        </authorList>
    </citation>
    <scope>NUCLEOTIDE SEQUENCE [LARGE SCALE GENOMIC DNA]</scope>
    <source>
        <strain evidence="9 10">DSM 26806</strain>
    </source>
</reference>
<dbReference type="InterPro" id="IPR011701">
    <property type="entry name" value="MFS"/>
</dbReference>
<evidence type="ECO:0000256" key="3">
    <source>
        <dbReference type="ARBA" id="ARBA00022475"/>
    </source>
</evidence>
<keyword evidence="5 7" id="KW-1133">Transmembrane helix</keyword>
<evidence type="ECO:0000256" key="6">
    <source>
        <dbReference type="ARBA" id="ARBA00023136"/>
    </source>
</evidence>